<evidence type="ECO:0000256" key="6">
    <source>
        <dbReference type="ARBA" id="ARBA00022833"/>
    </source>
</evidence>
<dbReference type="PROSITE" id="PS00028">
    <property type="entry name" value="ZINC_FINGER_C2H2_1"/>
    <property type="match status" value="8"/>
</dbReference>
<gene>
    <name evidence="13" type="ORF">NTEN_LOCUS20955</name>
</gene>
<feature type="region of interest" description="Disordered" evidence="11">
    <location>
        <begin position="1598"/>
        <end position="1618"/>
    </location>
</feature>
<dbReference type="GO" id="GO:0008270">
    <property type="term" value="F:zinc ion binding"/>
    <property type="evidence" value="ECO:0007669"/>
    <property type="project" value="UniProtKB-KW"/>
</dbReference>
<feature type="domain" description="C2H2-type" evidence="12">
    <location>
        <begin position="249"/>
        <end position="276"/>
    </location>
</feature>
<feature type="region of interest" description="Disordered" evidence="11">
    <location>
        <begin position="1074"/>
        <end position="1265"/>
    </location>
</feature>
<feature type="compositionally biased region" description="Pro residues" evidence="11">
    <location>
        <begin position="89"/>
        <end position="99"/>
    </location>
</feature>
<evidence type="ECO:0000256" key="2">
    <source>
        <dbReference type="ARBA" id="ARBA00006991"/>
    </source>
</evidence>
<keyword evidence="5 10" id="KW-0863">Zinc-finger</keyword>
<sequence length="1704" mass="186295">MAINFSASFAACLAAGLKVPRQFMYCIAQDAGAPYVVYKDGMAHNGHGGPPLNGLNGNGPPPPNGNGGANGDWNEQFPSSPQESAPTPMHQPSPSPPYPQQQHTPASNMPVSSVEDESPPHGTPGPPPTDQENTQGTTQETGDIGGNPEMPPSNQNQPPNGYYPGGGGGPPPRHHVLSPTTFMSYLKQPVMLTSLNHSDQPSEFHSGMFGPGMPDLLNGGVKGAGGMQHGANGNHNMNNSSKNCELRLFKCLTCGKDFKQKSTLLQHERIHTDSRPYGCTECGKRFRQQSHLTQHLRIHANEKPFACVYCERTFRQRAILNQHLRIHSDVSPHLVYKNGQLWPQDVPFPQQDNKEGLIGLTQQQQAFENGAQDGAPQCFPDGTINQFPAYFKDAKGPNGKGMPELIQSGRQAGMPLYVRCPICQKEFKQKSTLLQHGCIHIESRPYPCAECGKRFRQQSHLTQHLRIHTNEKPYGCLYCGRNFRQRTILNQHVRIHTGEKPYKCAQCGKDFRQKAILDQHTRTHQGDRPFCCPMANCRRRFASEPELKRHVDNHMNPHAGKRRAIQPPPPQTVVKPELYLPQCYTPAAAAAAAFQQQYTMSQLLQPPPQSTALVHPQLPHCAPKKDDWSRYHKAIFVTRFIINQHLINESHHAALESNKRILGILSTRLEKETPSMRSRGKWRRKSSPAGFEPSTFCCLGRRSGSHREPGIRQSGGAMEVEQPLILQTLLTSDEESDLLKSPDCHMMSTSGPPSPTNIEIAIEHTSNFSFQPDSPRTLNGEMRDAIACDVRELSDRLAESVSEVFVDDQPFSTKTANSVSGSDDICDLKKLDSTDNLVLINKGENCDEICVSEISQTAERNPSDLASKSVLEEMDVEETVLDDNVAISETLVDDELLENEILDDNITSSDALSLQTDNGATAEVETQDVLPSEESSLLADVEDIKMPRNAVDSKTRSMHVDDELVVQNCVPEGVTDDTESKLVRDLSPLNSPSLPIINGEVDENVAEESEFIAISTVSVLEEDAPKTTEIEMEENCLLDEPHFAPDDVSSSGVVDHQDDESWNDEIVLNIEEGPPEEANVKTDSQQSESVAEICDGTDEDGLPAGKDDSNKHSELTPGMKSEEHFGADVDINLDEQSDVLSASAVEVLNDDASGNLEEKCESDEHPGQPPPPAKSKSKDGSQSLEEGSSIAIPSSESVTSEDCESQERLEEHFDKESTVEHSGTVETTDDGITDNEARLVEGPMDSSLVPNLLGVEDGSDMNNIQDSSLKAFNGQVAETIGKKRRSSAPPNEICRAAKIAKGRSSLTDLDEVTENEGFTETLESLKRDLPAASSGKGESSDPSLKSPSTVDPMVIDLDDDDPAEANGPTPNTTIAEPIVNGLDKESPDPPPTPEAPVKDGVYGFIDQLFGDKEEITIKKKLFLKQSGSQNSTSSQMFSTELTTKDLSDEMQRKAGAQQRQTLSHRERPPVRKTIVGNAKKSTTSPHILPPTRLTNGTTQQMMTVTTAGPNSQVYTLSPTKSTFSIVKPASDVLSRVIGSPNTNSVRQTPTKIAPPPKHYQLTSATVVNTANPIPINVLRPVAPVVKTSPARPGPSLKKTFPSLPPNPPNFNPSTAPPKPHLGICNTKTIPARILAPEYRDLGASTGILTLQQWETCQNTGMRVLAPVLDGNTGILALKYWNTGPRRQSLYWNKRRSTVILAPKY</sequence>
<feature type="compositionally biased region" description="Polar residues" evidence="11">
    <location>
        <begin position="1180"/>
        <end position="1198"/>
    </location>
</feature>
<feature type="compositionally biased region" description="Basic and acidic residues" evidence="11">
    <location>
        <begin position="1105"/>
        <end position="1127"/>
    </location>
</feature>
<dbReference type="FunFam" id="3.30.160.60:FF:000683">
    <property type="entry name" value="Zinc finger protein 252"/>
    <property type="match status" value="3"/>
</dbReference>
<dbReference type="PANTHER" id="PTHR47772:SF15">
    <property type="entry name" value="REDUCED EXPRESSION 2-RELATED"/>
    <property type="match status" value="1"/>
</dbReference>
<evidence type="ECO:0000256" key="5">
    <source>
        <dbReference type="ARBA" id="ARBA00022771"/>
    </source>
</evidence>
<evidence type="ECO:0000256" key="7">
    <source>
        <dbReference type="ARBA" id="ARBA00023015"/>
    </source>
</evidence>
<feature type="domain" description="C2H2-type" evidence="12">
    <location>
        <begin position="530"/>
        <end position="563"/>
    </location>
</feature>
<comment type="subcellular location">
    <subcellularLocation>
        <location evidence="1">Nucleus</location>
    </subcellularLocation>
</comment>
<feature type="compositionally biased region" description="Polar residues" evidence="11">
    <location>
        <begin position="1539"/>
        <end position="1550"/>
    </location>
</feature>
<dbReference type="PROSITE" id="PS50157">
    <property type="entry name" value="ZINC_FINGER_C2H2_2"/>
    <property type="match status" value="8"/>
</dbReference>
<comment type="similarity">
    <text evidence="2">Belongs to the krueppel C2H2-type zinc-finger protein family.</text>
</comment>
<evidence type="ECO:0000256" key="9">
    <source>
        <dbReference type="ARBA" id="ARBA00023242"/>
    </source>
</evidence>
<dbReference type="InterPro" id="IPR013087">
    <property type="entry name" value="Znf_C2H2_type"/>
</dbReference>
<feature type="domain" description="C2H2-type" evidence="12">
    <location>
        <begin position="277"/>
        <end position="304"/>
    </location>
</feature>
<dbReference type="SUPFAM" id="SSF57667">
    <property type="entry name" value="beta-beta-alpha zinc fingers"/>
    <property type="match status" value="5"/>
</dbReference>
<dbReference type="FunFam" id="3.30.160.60:FF:000505">
    <property type="entry name" value="zinc finger protein 32 isoform X1"/>
    <property type="match status" value="2"/>
</dbReference>
<keyword evidence="8" id="KW-0804">Transcription</keyword>
<keyword evidence="9" id="KW-0539">Nucleus</keyword>
<feature type="region of interest" description="Disordered" evidence="11">
    <location>
        <begin position="1301"/>
        <end position="1399"/>
    </location>
</feature>
<feature type="compositionally biased region" description="Pro residues" evidence="11">
    <location>
        <begin position="1602"/>
        <end position="1618"/>
    </location>
</feature>
<keyword evidence="3" id="KW-0479">Metal-binding</keyword>
<organism evidence="13 14">
    <name type="scientific">Nesidiocoris tenuis</name>
    <dbReference type="NCBI Taxonomy" id="355587"/>
    <lineage>
        <taxon>Eukaryota</taxon>
        <taxon>Metazoa</taxon>
        <taxon>Ecdysozoa</taxon>
        <taxon>Arthropoda</taxon>
        <taxon>Hexapoda</taxon>
        <taxon>Insecta</taxon>
        <taxon>Pterygota</taxon>
        <taxon>Neoptera</taxon>
        <taxon>Paraneoptera</taxon>
        <taxon>Hemiptera</taxon>
        <taxon>Heteroptera</taxon>
        <taxon>Panheteroptera</taxon>
        <taxon>Cimicomorpha</taxon>
        <taxon>Miridae</taxon>
        <taxon>Dicyphina</taxon>
        <taxon>Nesidiocoris</taxon>
    </lineage>
</organism>
<dbReference type="FunFam" id="3.30.160.60:FF:001955">
    <property type="entry name" value="Jim, isoform G"/>
    <property type="match status" value="1"/>
</dbReference>
<feature type="compositionally biased region" description="Basic and acidic residues" evidence="11">
    <location>
        <begin position="1205"/>
        <end position="1219"/>
    </location>
</feature>
<feature type="domain" description="C2H2-type" evidence="12">
    <location>
        <begin position="446"/>
        <end position="473"/>
    </location>
</feature>
<dbReference type="SMART" id="SM00355">
    <property type="entry name" value="ZnF_C2H2"/>
    <property type="match status" value="8"/>
</dbReference>
<reference evidence="13 14" key="1">
    <citation type="submission" date="2020-02" db="EMBL/GenBank/DDBJ databases">
        <authorList>
            <person name="Ferguson B K."/>
        </authorList>
    </citation>
    <scope>NUCLEOTIDE SEQUENCE [LARGE SCALE GENOMIC DNA]</scope>
</reference>
<feature type="compositionally biased region" description="Basic and acidic residues" evidence="11">
    <location>
        <begin position="1156"/>
        <end position="1166"/>
    </location>
</feature>
<feature type="domain" description="C2H2-type" evidence="12">
    <location>
        <begin position="474"/>
        <end position="501"/>
    </location>
</feature>
<dbReference type="InterPro" id="IPR050636">
    <property type="entry name" value="C2H2-ZF_domain-containing"/>
</dbReference>
<keyword evidence="4" id="KW-0677">Repeat</keyword>
<evidence type="ECO:0000313" key="14">
    <source>
        <dbReference type="Proteomes" id="UP000479000"/>
    </source>
</evidence>
<feature type="domain" description="C2H2-type" evidence="12">
    <location>
        <begin position="305"/>
        <end position="332"/>
    </location>
</feature>
<evidence type="ECO:0000256" key="3">
    <source>
        <dbReference type="ARBA" id="ARBA00022723"/>
    </source>
</evidence>
<feature type="region of interest" description="Disordered" evidence="11">
    <location>
        <begin position="48"/>
        <end position="178"/>
    </location>
</feature>
<dbReference type="Pfam" id="PF00096">
    <property type="entry name" value="zf-C2H2"/>
    <property type="match status" value="4"/>
</dbReference>
<dbReference type="Proteomes" id="UP000479000">
    <property type="component" value="Unassembled WGS sequence"/>
</dbReference>
<evidence type="ECO:0000256" key="4">
    <source>
        <dbReference type="ARBA" id="ARBA00022737"/>
    </source>
</evidence>
<evidence type="ECO:0000256" key="11">
    <source>
        <dbReference type="SAM" id="MobiDB-lite"/>
    </source>
</evidence>
<dbReference type="Gene3D" id="3.30.160.60">
    <property type="entry name" value="Classic Zinc Finger"/>
    <property type="match status" value="8"/>
</dbReference>
<feature type="domain" description="C2H2-type" evidence="12">
    <location>
        <begin position="502"/>
        <end position="529"/>
    </location>
</feature>
<protein>
    <recommendedName>
        <fullName evidence="12">C2H2-type domain-containing protein</fullName>
    </recommendedName>
</protein>
<dbReference type="PANTHER" id="PTHR47772">
    <property type="entry name" value="ZINC FINGER PROTEIN 200"/>
    <property type="match status" value="1"/>
</dbReference>
<feature type="compositionally biased region" description="Polar residues" evidence="11">
    <location>
        <begin position="76"/>
        <end position="85"/>
    </location>
</feature>
<evidence type="ECO:0000256" key="8">
    <source>
        <dbReference type="ARBA" id="ARBA00023163"/>
    </source>
</evidence>
<evidence type="ECO:0000256" key="10">
    <source>
        <dbReference type="PROSITE-ProRule" id="PRU00042"/>
    </source>
</evidence>
<keyword evidence="14" id="KW-1185">Reference proteome</keyword>
<name>A0A6H5HJW9_9HEMI</name>
<dbReference type="OrthoDB" id="427030at2759"/>
<keyword evidence="6" id="KW-0862">Zinc</keyword>
<evidence type="ECO:0000259" key="12">
    <source>
        <dbReference type="PROSITE" id="PS50157"/>
    </source>
</evidence>
<keyword evidence="7" id="KW-0805">Transcription regulation</keyword>
<dbReference type="InterPro" id="IPR036236">
    <property type="entry name" value="Znf_C2H2_sf"/>
</dbReference>
<feature type="domain" description="C2H2-type" evidence="12">
    <location>
        <begin position="418"/>
        <end position="445"/>
    </location>
</feature>
<proteinExistence type="inferred from homology"/>
<feature type="compositionally biased region" description="Low complexity" evidence="11">
    <location>
        <begin position="130"/>
        <end position="142"/>
    </location>
</feature>
<feature type="compositionally biased region" description="Polar residues" evidence="11">
    <location>
        <begin position="1336"/>
        <end position="1349"/>
    </location>
</feature>
<feature type="region of interest" description="Disordered" evidence="11">
    <location>
        <begin position="1537"/>
        <end position="1557"/>
    </location>
</feature>
<evidence type="ECO:0000256" key="1">
    <source>
        <dbReference type="ARBA" id="ARBA00004123"/>
    </source>
</evidence>
<feature type="compositionally biased region" description="Low complexity" evidence="11">
    <location>
        <begin position="152"/>
        <end position="162"/>
    </location>
</feature>
<dbReference type="GO" id="GO:0005634">
    <property type="term" value="C:nucleus"/>
    <property type="evidence" value="ECO:0007669"/>
    <property type="project" value="UniProtKB-SubCell"/>
</dbReference>
<dbReference type="EMBL" id="CADCXU010030610">
    <property type="protein sequence ID" value="CAB0016828.1"/>
    <property type="molecule type" value="Genomic_DNA"/>
</dbReference>
<accession>A0A6H5HJW9</accession>
<evidence type="ECO:0000313" key="13">
    <source>
        <dbReference type="EMBL" id="CAB0016828.1"/>
    </source>
</evidence>